<comment type="similarity">
    <text evidence="1">Belongs to the ABC transporter superfamily.</text>
</comment>
<sequence>MLKVEHISYRYNKKAKPIIEDMSFELHENEIIGITGGSGSGKSTAVHCILGLLKPEKGRILFNDVPVHLLKRDKKLHTCIQLVMQNPENSFNPHKTLSYSLNEIRHFIPAKPEKTVFEKKIVDKMHELQLNTSLLNRYPEEVSGGQLQRFSILRALLLEPKIIIFDESTSMLDTSVQAKIVRLLLQIKEKNKLAYIFISHDLEMLSLIADKFVYL</sequence>
<evidence type="ECO:0000256" key="1">
    <source>
        <dbReference type="ARBA" id="ARBA00005417"/>
    </source>
</evidence>
<keyword evidence="3" id="KW-0547">Nucleotide-binding</keyword>
<accession>A0A0E2E200</accession>
<dbReference type="InterPro" id="IPR050319">
    <property type="entry name" value="ABC_transp_ATP-bind"/>
</dbReference>
<proteinExistence type="inferred from homology"/>
<evidence type="ECO:0000256" key="2">
    <source>
        <dbReference type="ARBA" id="ARBA00022448"/>
    </source>
</evidence>
<evidence type="ECO:0000256" key="3">
    <source>
        <dbReference type="ARBA" id="ARBA00022741"/>
    </source>
</evidence>
<comment type="caution">
    <text evidence="6">The sequence shown here is derived from an EMBL/GenBank/DDBJ whole genome shotgun (WGS) entry which is preliminary data.</text>
</comment>
<gene>
    <name evidence="6" type="ORF">HMPREF9726_02470</name>
</gene>
<evidence type="ECO:0000259" key="5">
    <source>
        <dbReference type="PROSITE" id="PS50893"/>
    </source>
</evidence>
<dbReference type="GO" id="GO:0005524">
    <property type="term" value="F:ATP binding"/>
    <property type="evidence" value="ECO:0007669"/>
    <property type="project" value="UniProtKB-KW"/>
</dbReference>
<dbReference type="Gene3D" id="3.40.50.300">
    <property type="entry name" value="P-loop containing nucleotide triphosphate hydrolases"/>
    <property type="match status" value="1"/>
</dbReference>
<keyword evidence="2" id="KW-0813">Transport</keyword>
<dbReference type="SMART" id="SM00382">
    <property type="entry name" value="AAA"/>
    <property type="match status" value="1"/>
</dbReference>
<keyword evidence="4" id="KW-0067">ATP-binding</keyword>
<dbReference type="HOGENOM" id="CLU_000604_1_23_12"/>
<protein>
    <recommendedName>
        <fullName evidence="5">ABC transporter domain-containing protein</fullName>
    </recommendedName>
</protein>
<dbReference type="GO" id="GO:0055085">
    <property type="term" value="P:transmembrane transport"/>
    <property type="evidence" value="ECO:0007669"/>
    <property type="project" value="UniProtKB-ARBA"/>
</dbReference>
<dbReference type="PROSITE" id="PS00211">
    <property type="entry name" value="ABC_TRANSPORTER_1"/>
    <property type="match status" value="1"/>
</dbReference>
<dbReference type="InterPro" id="IPR003439">
    <property type="entry name" value="ABC_transporter-like_ATP-bd"/>
</dbReference>
<evidence type="ECO:0000256" key="4">
    <source>
        <dbReference type="ARBA" id="ARBA00022840"/>
    </source>
</evidence>
<name>A0A0E2E200_TREDN</name>
<dbReference type="Proteomes" id="UP000011705">
    <property type="component" value="Chromosome"/>
</dbReference>
<dbReference type="PROSITE" id="PS50893">
    <property type="entry name" value="ABC_TRANSPORTER_2"/>
    <property type="match status" value="1"/>
</dbReference>
<dbReference type="PANTHER" id="PTHR43776:SF7">
    <property type="entry name" value="D,D-DIPEPTIDE TRANSPORT ATP-BINDING PROTEIN DDPF-RELATED"/>
    <property type="match status" value="1"/>
</dbReference>
<dbReference type="RefSeq" id="WP_002686006.1">
    <property type="nucleotide sequence ID" value="NZ_CM001795.1"/>
</dbReference>
<dbReference type="EMBL" id="AGDV01000021">
    <property type="protein sequence ID" value="EMB30785.1"/>
    <property type="molecule type" value="Genomic_DNA"/>
</dbReference>
<dbReference type="GO" id="GO:0016887">
    <property type="term" value="F:ATP hydrolysis activity"/>
    <property type="evidence" value="ECO:0007669"/>
    <property type="project" value="InterPro"/>
</dbReference>
<reference evidence="6" key="1">
    <citation type="submission" date="2012-01" db="EMBL/GenBank/DDBJ databases">
        <title>The Genome Sequence of Treponema denticola H-22.</title>
        <authorList>
            <consortium name="The Broad Institute Genome Sequencing Platform"/>
            <person name="Earl A."/>
            <person name="Ward D."/>
            <person name="Feldgarden M."/>
            <person name="Gevers D."/>
            <person name="Blanton J.M."/>
            <person name="Fenno C.J."/>
            <person name="Baranova O.V."/>
            <person name="Mathney J."/>
            <person name="Dewhirst F.E."/>
            <person name="Izard J."/>
            <person name="Young S.K."/>
            <person name="Zeng Q."/>
            <person name="Gargeya S."/>
            <person name="Fitzgerald M."/>
            <person name="Haas B."/>
            <person name="Abouelleil A."/>
            <person name="Alvarado L."/>
            <person name="Arachchi H.M."/>
            <person name="Berlin A."/>
            <person name="Chapman S.B."/>
            <person name="Gearin G."/>
            <person name="Goldberg J."/>
            <person name="Griggs A."/>
            <person name="Gujja S."/>
            <person name="Hansen M."/>
            <person name="Heiman D."/>
            <person name="Howarth C."/>
            <person name="Larimer J."/>
            <person name="Lui A."/>
            <person name="MacDonald P.J.P."/>
            <person name="McCowen C."/>
            <person name="Montmayeur A."/>
            <person name="Murphy C."/>
            <person name="Neiman D."/>
            <person name="Pearson M."/>
            <person name="Priest M."/>
            <person name="Roberts A."/>
            <person name="Saif S."/>
            <person name="Shea T."/>
            <person name="Sisk P."/>
            <person name="Stolte C."/>
            <person name="Sykes S."/>
            <person name="Wortman J."/>
            <person name="Nusbaum C."/>
            <person name="Birren B."/>
        </authorList>
    </citation>
    <scope>NUCLEOTIDE SEQUENCE [LARGE SCALE GENOMIC DNA]</scope>
    <source>
        <strain evidence="6">H-22</strain>
    </source>
</reference>
<dbReference type="Pfam" id="PF00005">
    <property type="entry name" value="ABC_tran"/>
    <property type="match status" value="1"/>
</dbReference>
<dbReference type="PANTHER" id="PTHR43776">
    <property type="entry name" value="TRANSPORT ATP-BINDING PROTEIN"/>
    <property type="match status" value="1"/>
</dbReference>
<dbReference type="PATRIC" id="fig|999432.5.peg.2564"/>
<dbReference type="AlphaFoldDB" id="A0A0E2E200"/>
<organism evidence="6">
    <name type="scientific">Treponema denticola H-22</name>
    <dbReference type="NCBI Taxonomy" id="999432"/>
    <lineage>
        <taxon>Bacteria</taxon>
        <taxon>Pseudomonadati</taxon>
        <taxon>Spirochaetota</taxon>
        <taxon>Spirochaetia</taxon>
        <taxon>Spirochaetales</taxon>
        <taxon>Treponemataceae</taxon>
        <taxon>Treponema</taxon>
    </lineage>
</organism>
<feature type="domain" description="ABC transporter" evidence="5">
    <location>
        <begin position="2"/>
        <end position="215"/>
    </location>
</feature>
<dbReference type="InterPro" id="IPR017871">
    <property type="entry name" value="ABC_transporter-like_CS"/>
</dbReference>
<evidence type="ECO:0000313" key="6">
    <source>
        <dbReference type="EMBL" id="EMB30785.1"/>
    </source>
</evidence>
<dbReference type="InterPro" id="IPR027417">
    <property type="entry name" value="P-loop_NTPase"/>
</dbReference>
<dbReference type="InterPro" id="IPR003593">
    <property type="entry name" value="AAA+_ATPase"/>
</dbReference>
<dbReference type="SUPFAM" id="SSF52540">
    <property type="entry name" value="P-loop containing nucleoside triphosphate hydrolases"/>
    <property type="match status" value="1"/>
</dbReference>